<feature type="transmembrane region" description="Helical" evidence="7">
    <location>
        <begin position="105"/>
        <end position="126"/>
    </location>
</feature>
<dbReference type="InterPro" id="IPR049326">
    <property type="entry name" value="Rhodopsin_dom_fungi"/>
</dbReference>
<comment type="similarity">
    <text evidence="5">Belongs to the SAT4 family.</text>
</comment>
<evidence type="ECO:0000256" key="1">
    <source>
        <dbReference type="ARBA" id="ARBA00004141"/>
    </source>
</evidence>
<feature type="transmembrane region" description="Helical" evidence="7">
    <location>
        <begin position="227"/>
        <end position="249"/>
    </location>
</feature>
<evidence type="ECO:0000313" key="9">
    <source>
        <dbReference type="EMBL" id="KAJ9629141.1"/>
    </source>
</evidence>
<protein>
    <recommendedName>
        <fullName evidence="8">Rhodopsin domain-containing protein</fullName>
    </recommendedName>
</protein>
<dbReference type="Proteomes" id="UP001172681">
    <property type="component" value="Unassembled WGS sequence"/>
</dbReference>
<organism evidence="9 10">
    <name type="scientific">Knufia peltigerae</name>
    <dbReference type="NCBI Taxonomy" id="1002370"/>
    <lineage>
        <taxon>Eukaryota</taxon>
        <taxon>Fungi</taxon>
        <taxon>Dikarya</taxon>
        <taxon>Ascomycota</taxon>
        <taxon>Pezizomycotina</taxon>
        <taxon>Eurotiomycetes</taxon>
        <taxon>Chaetothyriomycetidae</taxon>
        <taxon>Chaetothyriales</taxon>
        <taxon>Trichomeriaceae</taxon>
        <taxon>Knufia</taxon>
    </lineage>
</organism>
<feature type="transmembrane region" description="Helical" evidence="7">
    <location>
        <begin position="188"/>
        <end position="207"/>
    </location>
</feature>
<evidence type="ECO:0000256" key="2">
    <source>
        <dbReference type="ARBA" id="ARBA00022692"/>
    </source>
</evidence>
<evidence type="ECO:0000256" key="5">
    <source>
        <dbReference type="ARBA" id="ARBA00038359"/>
    </source>
</evidence>
<evidence type="ECO:0000256" key="6">
    <source>
        <dbReference type="SAM" id="MobiDB-lite"/>
    </source>
</evidence>
<dbReference type="InterPro" id="IPR052337">
    <property type="entry name" value="SAT4-like"/>
</dbReference>
<evidence type="ECO:0000313" key="10">
    <source>
        <dbReference type="Proteomes" id="UP001172681"/>
    </source>
</evidence>
<evidence type="ECO:0000256" key="4">
    <source>
        <dbReference type="ARBA" id="ARBA00023136"/>
    </source>
</evidence>
<keyword evidence="10" id="KW-1185">Reference proteome</keyword>
<keyword evidence="3 7" id="KW-1133">Transmembrane helix</keyword>
<feature type="transmembrane region" description="Helical" evidence="7">
    <location>
        <begin position="69"/>
        <end position="93"/>
    </location>
</feature>
<name>A0AA38XYV1_9EURO</name>
<comment type="subcellular location">
    <subcellularLocation>
        <location evidence="1">Membrane</location>
        <topology evidence="1">Multi-pass membrane protein</topology>
    </subcellularLocation>
</comment>
<feature type="domain" description="Rhodopsin" evidence="8">
    <location>
        <begin position="20"/>
        <end position="251"/>
    </location>
</feature>
<dbReference type="GO" id="GO:0016020">
    <property type="term" value="C:membrane"/>
    <property type="evidence" value="ECO:0007669"/>
    <property type="project" value="UniProtKB-SubCell"/>
</dbReference>
<evidence type="ECO:0000256" key="3">
    <source>
        <dbReference type="ARBA" id="ARBA00022989"/>
    </source>
</evidence>
<proteinExistence type="inferred from homology"/>
<keyword evidence="2 7" id="KW-0812">Transmembrane</keyword>
<reference evidence="9" key="1">
    <citation type="submission" date="2022-10" db="EMBL/GenBank/DDBJ databases">
        <title>Culturing micro-colonial fungi from biological soil crusts in the Mojave desert and describing Neophaeococcomyces mojavensis, and introducing the new genera and species Taxawa tesnikishii.</title>
        <authorList>
            <person name="Kurbessoian T."/>
            <person name="Stajich J.E."/>
        </authorList>
    </citation>
    <scope>NUCLEOTIDE SEQUENCE</scope>
    <source>
        <strain evidence="9">TK_35</strain>
    </source>
</reference>
<dbReference type="EMBL" id="JAPDRN010000068">
    <property type="protein sequence ID" value="KAJ9629141.1"/>
    <property type="molecule type" value="Genomic_DNA"/>
</dbReference>
<gene>
    <name evidence="9" type="ORF">H2204_008930</name>
</gene>
<evidence type="ECO:0000259" key="8">
    <source>
        <dbReference type="Pfam" id="PF20684"/>
    </source>
</evidence>
<accession>A0AA38XYV1</accession>
<dbReference type="PANTHER" id="PTHR33048">
    <property type="entry name" value="PTH11-LIKE INTEGRAL MEMBRANE PROTEIN (AFU_ORTHOLOGUE AFUA_5G11245)"/>
    <property type="match status" value="1"/>
</dbReference>
<dbReference type="PANTHER" id="PTHR33048:SF143">
    <property type="entry name" value="EXTRACELLULAR MEMBRANE PROTEIN CFEM DOMAIN-CONTAINING PROTEIN-RELATED"/>
    <property type="match status" value="1"/>
</dbReference>
<keyword evidence="4 7" id="KW-0472">Membrane</keyword>
<comment type="caution">
    <text evidence="9">The sequence shown here is derived from an EMBL/GenBank/DDBJ whole genome shotgun (WGS) entry which is preliminary data.</text>
</comment>
<dbReference type="AlphaFoldDB" id="A0AA38XYV1"/>
<dbReference type="Pfam" id="PF20684">
    <property type="entry name" value="Fung_rhodopsin"/>
    <property type="match status" value="1"/>
</dbReference>
<evidence type="ECO:0000256" key="7">
    <source>
        <dbReference type="SAM" id="Phobius"/>
    </source>
</evidence>
<feature type="transmembrane region" description="Helical" evidence="7">
    <location>
        <begin position="153"/>
        <end position="176"/>
    </location>
</feature>
<sequence>MAVALLLVGVRIVNLSRDFRTRWGWDDVVVAVATLLMIGNAICNPISRSFGYGRDTWRLPFDHTKTVEMLFYIGGILYAVGVSATKIAFLLFYIRLFPSPILRRVAFPLLAITLLHGLIFTFLFIFQCSPVSYAWTQWDGTGKGMCLDFDLGAVLHAITNILLDFLIFALPITQLWKLNLSHKKKIQVLSMFCVGFFVTLVSILRLWSLIKLNNTWNPTWDFVPLGYFSDLEFNVGIACICMPSVRVVLRRYFPGCGISTTNRERTASDHDIQARRVNLTDTSNGKNFKSFISSRHVARDDSSDQVELCEYNPTEATSEVNISGDYVSRPEAAGPLQQPTRAHLASMVKHPAWSSEGK</sequence>
<feature type="region of interest" description="Disordered" evidence="6">
    <location>
        <begin position="330"/>
        <end position="358"/>
    </location>
</feature>